<name>A0ABM8CVT2_9NOCA</name>
<dbReference type="EMBL" id="AP026978">
    <property type="protein sequence ID" value="BDT99086.1"/>
    <property type="molecule type" value="Genomic_DNA"/>
</dbReference>
<reference evidence="2 3" key="1">
    <citation type="submission" date="2022-11" db="EMBL/GenBank/DDBJ databases">
        <title>Genome Sequencing of Nocardia sp. ON39_IFM12276 and assembly.</title>
        <authorList>
            <person name="Shimojima M."/>
            <person name="Toyokawa M."/>
            <person name="Uesaka K."/>
        </authorList>
    </citation>
    <scope>NUCLEOTIDE SEQUENCE [LARGE SCALE GENOMIC DNA]</scope>
    <source>
        <strain evidence="2 3">IFM 12276</strain>
    </source>
</reference>
<evidence type="ECO:0000313" key="3">
    <source>
        <dbReference type="Proteomes" id="UP001317870"/>
    </source>
</evidence>
<protein>
    <submittedName>
        <fullName evidence="2">Uncharacterized protein</fullName>
    </submittedName>
</protein>
<proteinExistence type="predicted"/>
<evidence type="ECO:0000256" key="1">
    <source>
        <dbReference type="SAM" id="MobiDB-lite"/>
    </source>
</evidence>
<accession>A0ABM8CVT2</accession>
<dbReference type="Proteomes" id="UP001317870">
    <property type="component" value="Chromosome"/>
</dbReference>
<sequence>MTAWWRATEHNRHPAPSAAETPVGEIHSSRRGRTPALPRHAPTRSPAYPVALQANNADGKSAPTRRAAASAVPRGTDGGTIIRDSGLRTARPLPPATCTAPCDGFLAARIPRAVAVLLTLAAIGSAPAAELHMRLHEHVVDEAVGAAGGPRQ</sequence>
<gene>
    <name evidence="2" type="ORF">IFM12276_21150</name>
</gene>
<keyword evidence="3" id="KW-1185">Reference proteome</keyword>
<organism evidence="2 3">
    <name type="scientific">Nocardia sputorum</name>
    <dbReference type="NCBI Taxonomy" id="2984338"/>
    <lineage>
        <taxon>Bacteria</taxon>
        <taxon>Bacillati</taxon>
        <taxon>Actinomycetota</taxon>
        <taxon>Actinomycetes</taxon>
        <taxon>Mycobacteriales</taxon>
        <taxon>Nocardiaceae</taxon>
        <taxon>Nocardia</taxon>
    </lineage>
</organism>
<feature type="region of interest" description="Disordered" evidence="1">
    <location>
        <begin position="1"/>
        <end position="87"/>
    </location>
</feature>
<evidence type="ECO:0000313" key="2">
    <source>
        <dbReference type="EMBL" id="BDT99086.1"/>
    </source>
</evidence>